<dbReference type="GO" id="GO:0047617">
    <property type="term" value="F:fatty acyl-CoA hydrolase activity"/>
    <property type="evidence" value="ECO:0007669"/>
    <property type="project" value="TreeGrafter"/>
</dbReference>
<dbReference type="InterPro" id="IPR029069">
    <property type="entry name" value="HotDog_dom_sf"/>
</dbReference>
<dbReference type="Gene3D" id="3.10.129.10">
    <property type="entry name" value="Hotdog Thioesterase"/>
    <property type="match status" value="1"/>
</dbReference>
<organism evidence="3 4">
    <name type="scientific">Caryophanon tenue</name>
    <dbReference type="NCBI Taxonomy" id="33978"/>
    <lineage>
        <taxon>Bacteria</taxon>
        <taxon>Bacillati</taxon>
        <taxon>Bacillota</taxon>
        <taxon>Bacilli</taxon>
        <taxon>Bacillales</taxon>
        <taxon>Caryophanaceae</taxon>
        <taxon>Caryophanon</taxon>
    </lineage>
</organism>
<dbReference type="SUPFAM" id="SSF54637">
    <property type="entry name" value="Thioesterase/thiol ester dehydrase-isomerase"/>
    <property type="match status" value="1"/>
</dbReference>
<dbReference type="Proteomes" id="UP000093199">
    <property type="component" value="Unassembled WGS sequence"/>
</dbReference>
<dbReference type="OrthoDB" id="9800856at2"/>
<evidence type="ECO:0000256" key="1">
    <source>
        <dbReference type="ARBA" id="ARBA00005953"/>
    </source>
</evidence>
<keyword evidence="2" id="KW-0378">Hydrolase</keyword>
<evidence type="ECO:0000313" key="3">
    <source>
        <dbReference type="EMBL" id="OCS85445.1"/>
    </source>
</evidence>
<dbReference type="NCBIfam" id="TIGR00051">
    <property type="entry name" value="YbgC/FadM family acyl-CoA thioesterase"/>
    <property type="match status" value="1"/>
</dbReference>
<dbReference type="Pfam" id="PF13279">
    <property type="entry name" value="4HBT_2"/>
    <property type="match status" value="1"/>
</dbReference>
<evidence type="ECO:0000256" key="2">
    <source>
        <dbReference type="ARBA" id="ARBA00022801"/>
    </source>
</evidence>
<keyword evidence="4" id="KW-1185">Reference proteome</keyword>
<dbReference type="STRING" id="33978.A6M13_13495"/>
<sequence>MVINETAIEVRYAETDQMGVVYHANYVIWMEVGRTKLIEQIGFKYAELEEQGYMSPVLGINVQYKTPIRYGEKAVIRTWVKNHTRVRTTYGYEIVHEDGTVAVTGESEHTVVKKETFRPVAFNKIAPQWDAKYHEIKAEQ</sequence>
<dbReference type="PANTHER" id="PTHR31793:SF27">
    <property type="entry name" value="NOVEL THIOESTERASE SUPERFAMILY DOMAIN AND SAPOSIN A-TYPE DOMAIN CONTAINING PROTEIN (0610012H03RIK)"/>
    <property type="match status" value="1"/>
</dbReference>
<dbReference type="InterPro" id="IPR006684">
    <property type="entry name" value="YbgC/YbaW"/>
</dbReference>
<dbReference type="PANTHER" id="PTHR31793">
    <property type="entry name" value="4-HYDROXYBENZOYL-COA THIOESTERASE FAMILY MEMBER"/>
    <property type="match status" value="1"/>
</dbReference>
<dbReference type="EMBL" id="MASJ01000014">
    <property type="protein sequence ID" value="OCS85445.1"/>
    <property type="molecule type" value="Genomic_DNA"/>
</dbReference>
<dbReference type="AlphaFoldDB" id="A0A1C0YE80"/>
<protein>
    <submittedName>
        <fullName evidence="3">Uncharacterized protein</fullName>
    </submittedName>
</protein>
<name>A0A1C0YE80_9BACL</name>
<dbReference type="CDD" id="cd00586">
    <property type="entry name" value="4HBT"/>
    <property type="match status" value="1"/>
</dbReference>
<dbReference type="InterPro" id="IPR050563">
    <property type="entry name" value="4-hydroxybenzoyl-CoA_TE"/>
</dbReference>
<dbReference type="RefSeq" id="WP_066545016.1">
    <property type="nucleotide sequence ID" value="NZ_MASJ01000014.1"/>
</dbReference>
<evidence type="ECO:0000313" key="4">
    <source>
        <dbReference type="Proteomes" id="UP000093199"/>
    </source>
</evidence>
<gene>
    <name evidence="3" type="ORF">A6M13_13495</name>
</gene>
<comment type="caution">
    <text evidence="3">The sequence shown here is derived from an EMBL/GenBank/DDBJ whole genome shotgun (WGS) entry which is preliminary data.</text>
</comment>
<dbReference type="PIRSF" id="PIRSF003230">
    <property type="entry name" value="YbgC"/>
    <property type="match status" value="1"/>
</dbReference>
<accession>A0A1C0YE80</accession>
<comment type="similarity">
    <text evidence="1">Belongs to the 4-hydroxybenzoyl-CoA thioesterase family.</text>
</comment>
<reference evidence="3 4" key="1">
    <citation type="submission" date="2016-07" db="EMBL/GenBank/DDBJ databases">
        <title>Caryophanon tenue genome sequencing.</title>
        <authorList>
            <person name="Verma A."/>
            <person name="Pal Y."/>
            <person name="Krishnamurthi S."/>
        </authorList>
    </citation>
    <scope>NUCLEOTIDE SEQUENCE [LARGE SCALE GENOMIC DNA]</scope>
    <source>
        <strain evidence="3 4">DSM 14152</strain>
    </source>
</reference>
<proteinExistence type="inferred from homology"/>